<organism evidence="1 2">
    <name type="scientific">Kitasatospora misakiensis</name>
    <dbReference type="NCBI Taxonomy" id="67330"/>
    <lineage>
        <taxon>Bacteria</taxon>
        <taxon>Bacillati</taxon>
        <taxon>Actinomycetota</taxon>
        <taxon>Actinomycetes</taxon>
        <taxon>Kitasatosporales</taxon>
        <taxon>Streptomycetaceae</taxon>
        <taxon>Kitasatospora</taxon>
    </lineage>
</organism>
<sequence length="138" mass="15552">MAVPVLADWLQDEAAFRERARNIALTNAGGIAHSVEMLAELGLVQKANVQVKVHRASSLFKLYILNRSEAFFGFYPLRERTVAIDDTDHTFYDVTGKDTTLFHHVAGPDDASLGSQYVQQAQMWFDSVWSTIAYERQS</sequence>
<dbReference type="RefSeq" id="WP_380227865.1">
    <property type="nucleotide sequence ID" value="NZ_JBHSOF010000036.1"/>
</dbReference>
<evidence type="ECO:0000313" key="1">
    <source>
        <dbReference type="EMBL" id="MFC5666178.1"/>
    </source>
</evidence>
<gene>
    <name evidence="1" type="ORF">ACFP3U_24785</name>
</gene>
<proteinExistence type="predicted"/>
<name>A0ABW0X6K9_9ACTN</name>
<comment type="caution">
    <text evidence="1">The sequence shown here is derived from an EMBL/GenBank/DDBJ whole genome shotgun (WGS) entry which is preliminary data.</text>
</comment>
<accession>A0ABW0X6K9</accession>
<keyword evidence="2" id="KW-1185">Reference proteome</keyword>
<reference evidence="2" key="1">
    <citation type="journal article" date="2019" name="Int. J. Syst. Evol. Microbiol.">
        <title>The Global Catalogue of Microorganisms (GCM) 10K type strain sequencing project: providing services to taxonomists for standard genome sequencing and annotation.</title>
        <authorList>
            <consortium name="The Broad Institute Genomics Platform"/>
            <consortium name="The Broad Institute Genome Sequencing Center for Infectious Disease"/>
            <person name="Wu L."/>
            <person name="Ma J."/>
        </authorList>
    </citation>
    <scope>NUCLEOTIDE SEQUENCE [LARGE SCALE GENOMIC DNA]</scope>
    <source>
        <strain evidence="2">CGMCC 4.1437</strain>
    </source>
</reference>
<evidence type="ECO:0000313" key="2">
    <source>
        <dbReference type="Proteomes" id="UP001595975"/>
    </source>
</evidence>
<dbReference type="EMBL" id="JBHSOF010000036">
    <property type="protein sequence ID" value="MFC5666178.1"/>
    <property type="molecule type" value="Genomic_DNA"/>
</dbReference>
<protein>
    <submittedName>
        <fullName evidence="1">Uncharacterized protein</fullName>
    </submittedName>
</protein>
<dbReference type="Proteomes" id="UP001595975">
    <property type="component" value="Unassembled WGS sequence"/>
</dbReference>